<evidence type="ECO:0000313" key="3">
    <source>
        <dbReference type="Proteomes" id="UP000664857"/>
    </source>
</evidence>
<dbReference type="Pfam" id="PF08281">
    <property type="entry name" value="Sigma70_r4_2"/>
    <property type="match status" value="1"/>
</dbReference>
<name>A0ABS3HW04_9ENTE</name>
<dbReference type="Gene3D" id="1.10.10.10">
    <property type="entry name" value="Winged helix-like DNA-binding domain superfamily/Winged helix DNA-binding domain"/>
    <property type="match status" value="1"/>
</dbReference>
<accession>A0ABS3HW04</accession>
<dbReference type="Proteomes" id="UP000664857">
    <property type="component" value="Unassembled WGS sequence"/>
</dbReference>
<organism evidence="2 3">
    <name type="scientific">Candidatus Vagococcus giribetii</name>
    <dbReference type="NCBI Taxonomy" id="2230876"/>
    <lineage>
        <taxon>Bacteria</taxon>
        <taxon>Bacillati</taxon>
        <taxon>Bacillota</taxon>
        <taxon>Bacilli</taxon>
        <taxon>Lactobacillales</taxon>
        <taxon>Enterococcaceae</taxon>
        <taxon>Vagococcus</taxon>
    </lineage>
</organism>
<dbReference type="RefSeq" id="WP_206968376.1">
    <property type="nucleotide sequence ID" value="NZ_JAFLVX010000042.1"/>
</dbReference>
<proteinExistence type="predicted"/>
<reference evidence="2 3" key="1">
    <citation type="submission" date="2021-03" db="EMBL/GenBank/DDBJ databases">
        <title>Enterococcal diversity collection.</title>
        <authorList>
            <person name="Gilmore M.S."/>
            <person name="Schwartzman J."/>
            <person name="Van Tyne D."/>
            <person name="Martin M."/>
            <person name="Earl A.M."/>
            <person name="Manson A.L."/>
            <person name="Straub T."/>
            <person name="Salamzade R."/>
            <person name="Saavedra J."/>
            <person name="Lebreton F."/>
            <person name="Prichula J."/>
            <person name="Schaufler K."/>
            <person name="Gaca A."/>
            <person name="Sgardioli B."/>
            <person name="Wagenaar J."/>
            <person name="Strong T."/>
        </authorList>
    </citation>
    <scope>NUCLEOTIDE SEQUENCE [LARGE SCALE GENOMIC DNA]</scope>
    <source>
        <strain evidence="2 3">DIV0080</strain>
    </source>
</reference>
<comment type="caution">
    <text evidence="2">The sequence shown here is derived from an EMBL/GenBank/DDBJ whole genome shotgun (WGS) entry which is preliminary data.</text>
</comment>
<dbReference type="CDD" id="cd06171">
    <property type="entry name" value="Sigma70_r4"/>
    <property type="match status" value="1"/>
</dbReference>
<dbReference type="InterPro" id="IPR013249">
    <property type="entry name" value="RNA_pol_sigma70_r4_t2"/>
</dbReference>
<sequence>MTWKYADELETEYRNDLKGVISRLEELKKHRDYLLKYKIECENQSRWKEISTIREELIELKRTISILGGVVSSSMYSIEWLRDAKEPGARREISNRSRYQRTQLWPNMDLIVVNKFRFESENLTEDDLKKLDDYMSCLTDREKEAINSIVAKGNSYQKTAEYMGVSRSTVQSYVNRGMEKLNKSLIDSAQTSLF</sequence>
<dbReference type="InterPro" id="IPR013324">
    <property type="entry name" value="RNA_pol_sigma_r3/r4-like"/>
</dbReference>
<dbReference type="InterPro" id="IPR036388">
    <property type="entry name" value="WH-like_DNA-bd_sf"/>
</dbReference>
<keyword evidence="3" id="KW-1185">Reference proteome</keyword>
<protein>
    <recommendedName>
        <fullName evidence="1">RNA polymerase sigma factor 70 region 4 type 2 domain-containing protein</fullName>
    </recommendedName>
</protein>
<feature type="domain" description="RNA polymerase sigma factor 70 region 4 type 2" evidence="1">
    <location>
        <begin position="130"/>
        <end position="181"/>
    </location>
</feature>
<evidence type="ECO:0000259" key="1">
    <source>
        <dbReference type="Pfam" id="PF08281"/>
    </source>
</evidence>
<evidence type="ECO:0000313" key="2">
    <source>
        <dbReference type="EMBL" id="MBO0477943.1"/>
    </source>
</evidence>
<dbReference type="SUPFAM" id="SSF88659">
    <property type="entry name" value="Sigma3 and sigma4 domains of RNA polymerase sigma factors"/>
    <property type="match status" value="1"/>
</dbReference>
<gene>
    <name evidence="2" type="ORF">DOK76_12790</name>
</gene>
<dbReference type="EMBL" id="JAFLVX010000042">
    <property type="protein sequence ID" value="MBO0477943.1"/>
    <property type="molecule type" value="Genomic_DNA"/>
</dbReference>